<evidence type="ECO:0000256" key="3">
    <source>
        <dbReference type="ARBA" id="ARBA00022989"/>
    </source>
</evidence>
<evidence type="ECO:0000256" key="5">
    <source>
        <dbReference type="SAM" id="Phobius"/>
    </source>
</evidence>
<dbReference type="Gene3D" id="3.40.50.300">
    <property type="entry name" value="P-loop containing nucleotide triphosphate hydrolases"/>
    <property type="match status" value="1"/>
</dbReference>
<evidence type="ECO:0000256" key="4">
    <source>
        <dbReference type="ARBA" id="ARBA00023136"/>
    </source>
</evidence>
<proteinExistence type="predicted"/>
<dbReference type="AlphaFoldDB" id="A0A518H6M5"/>
<evidence type="ECO:0000256" key="2">
    <source>
        <dbReference type="ARBA" id="ARBA00022692"/>
    </source>
</evidence>
<dbReference type="PANTHER" id="PTHR24221:SF654">
    <property type="entry name" value="ATP-BINDING CASSETTE SUB-FAMILY B MEMBER 6"/>
    <property type="match status" value="1"/>
</dbReference>
<keyword evidence="8" id="KW-0547">Nucleotide-binding</keyword>
<feature type="transmembrane region" description="Helical" evidence="5">
    <location>
        <begin position="200"/>
        <end position="217"/>
    </location>
</feature>
<organism evidence="8 9">
    <name type="scientific">Tautonia plasticadhaerens</name>
    <dbReference type="NCBI Taxonomy" id="2527974"/>
    <lineage>
        <taxon>Bacteria</taxon>
        <taxon>Pseudomonadati</taxon>
        <taxon>Planctomycetota</taxon>
        <taxon>Planctomycetia</taxon>
        <taxon>Isosphaerales</taxon>
        <taxon>Isosphaeraceae</taxon>
        <taxon>Tautonia</taxon>
    </lineage>
</organism>
<dbReference type="InterPro" id="IPR003439">
    <property type="entry name" value="ABC_transporter-like_ATP-bd"/>
</dbReference>
<dbReference type="EC" id="3.6.3.-" evidence="8"/>
<dbReference type="SUPFAM" id="SSF90123">
    <property type="entry name" value="ABC transporter transmembrane region"/>
    <property type="match status" value="1"/>
</dbReference>
<dbReference type="OrthoDB" id="9762778at2"/>
<feature type="transmembrane region" description="Helical" evidence="5">
    <location>
        <begin position="89"/>
        <end position="112"/>
    </location>
</feature>
<dbReference type="Proteomes" id="UP000317835">
    <property type="component" value="Chromosome"/>
</dbReference>
<dbReference type="RefSeq" id="WP_145272831.1">
    <property type="nucleotide sequence ID" value="NZ_CP036426.1"/>
</dbReference>
<feature type="transmembrane region" description="Helical" evidence="5">
    <location>
        <begin position="21"/>
        <end position="48"/>
    </location>
</feature>
<keyword evidence="4 5" id="KW-0472">Membrane</keyword>
<dbReference type="InterPro" id="IPR011527">
    <property type="entry name" value="ABC1_TM_dom"/>
</dbReference>
<dbReference type="InterPro" id="IPR036640">
    <property type="entry name" value="ABC1_TM_sf"/>
</dbReference>
<dbReference type="Gene3D" id="1.20.1560.10">
    <property type="entry name" value="ABC transporter type 1, transmembrane domain"/>
    <property type="match status" value="1"/>
</dbReference>
<dbReference type="InterPro" id="IPR027417">
    <property type="entry name" value="P-loop_NTPase"/>
</dbReference>
<feature type="domain" description="ABC transporter" evidence="6">
    <location>
        <begin position="375"/>
        <end position="609"/>
    </location>
</feature>
<comment type="subcellular location">
    <subcellularLocation>
        <location evidence="1">Cell membrane</location>
        <topology evidence="1">Multi-pass membrane protein</topology>
    </subcellularLocation>
</comment>
<dbReference type="InterPro" id="IPR039421">
    <property type="entry name" value="Type_1_exporter"/>
</dbReference>
<dbReference type="GO" id="GO:0016887">
    <property type="term" value="F:ATP hydrolysis activity"/>
    <property type="evidence" value="ECO:0007669"/>
    <property type="project" value="InterPro"/>
</dbReference>
<accession>A0A518H6M5</accession>
<keyword evidence="3 5" id="KW-1133">Transmembrane helix</keyword>
<evidence type="ECO:0000259" key="6">
    <source>
        <dbReference type="PROSITE" id="PS50893"/>
    </source>
</evidence>
<dbReference type="PROSITE" id="PS50929">
    <property type="entry name" value="ABC_TM1F"/>
    <property type="match status" value="1"/>
</dbReference>
<dbReference type="PANTHER" id="PTHR24221">
    <property type="entry name" value="ATP-BINDING CASSETTE SUB-FAMILY B"/>
    <property type="match status" value="1"/>
</dbReference>
<dbReference type="GO" id="GO:0005524">
    <property type="term" value="F:ATP binding"/>
    <property type="evidence" value="ECO:0007669"/>
    <property type="project" value="UniProtKB-KW"/>
</dbReference>
<gene>
    <name evidence="8" type="ORF">ElP_44180</name>
</gene>
<reference evidence="8 9" key="1">
    <citation type="submission" date="2019-02" db="EMBL/GenBank/DDBJ databases">
        <title>Deep-cultivation of Planctomycetes and their phenomic and genomic characterization uncovers novel biology.</title>
        <authorList>
            <person name="Wiegand S."/>
            <person name="Jogler M."/>
            <person name="Boedeker C."/>
            <person name="Pinto D."/>
            <person name="Vollmers J."/>
            <person name="Rivas-Marin E."/>
            <person name="Kohn T."/>
            <person name="Peeters S.H."/>
            <person name="Heuer A."/>
            <person name="Rast P."/>
            <person name="Oberbeckmann S."/>
            <person name="Bunk B."/>
            <person name="Jeske O."/>
            <person name="Meyerdierks A."/>
            <person name="Storesund J.E."/>
            <person name="Kallscheuer N."/>
            <person name="Luecker S."/>
            <person name="Lage O.M."/>
            <person name="Pohl T."/>
            <person name="Merkel B.J."/>
            <person name="Hornburger P."/>
            <person name="Mueller R.-W."/>
            <person name="Bruemmer F."/>
            <person name="Labrenz M."/>
            <person name="Spormann A.M."/>
            <person name="Op den Camp H."/>
            <person name="Overmann J."/>
            <person name="Amann R."/>
            <person name="Jetten M.S.M."/>
            <person name="Mascher T."/>
            <person name="Medema M.H."/>
            <person name="Devos D.P."/>
            <person name="Kaster A.-K."/>
            <person name="Ovreas L."/>
            <person name="Rohde M."/>
            <person name="Galperin M.Y."/>
            <person name="Jogler C."/>
        </authorList>
    </citation>
    <scope>NUCLEOTIDE SEQUENCE [LARGE SCALE GENOMIC DNA]</scope>
    <source>
        <strain evidence="8 9">ElP</strain>
    </source>
</reference>
<evidence type="ECO:0000313" key="9">
    <source>
        <dbReference type="Proteomes" id="UP000317835"/>
    </source>
</evidence>
<keyword evidence="9" id="KW-1185">Reference proteome</keyword>
<keyword evidence="8" id="KW-0067">ATP-binding</keyword>
<name>A0A518H6M5_9BACT</name>
<dbReference type="Pfam" id="PF00664">
    <property type="entry name" value="ABC_membrane"/>
    <property type="match status" value="1"/>
</dbReference>
<sequence length="626" mass="68392">MSWDDYRRVRRGARIDSTRQAVIHLAGVVQSLLVVALVLVVGLVIALIDSGPGEATVRLEGSGDRTLARISLALPGDPSGAASLESRRVAAQGILAILVAVALGLLLAITTLDALRRWAAARLSARLGAALRRQIHRQMYRFGQSSLPTEGIGPIVDLFTRQVDDLRDGFRAGLDGLWRLPVLFIGLLVLALALSWQMALFLGVLGLLVALLASSLLRRSSSSATAAERDSAMKMSLLHEDLGQIRTVRVFAIEGADNRRFDDHLEEYREADASRLPFDTRPGPGVALLLGIAGALAFGMVGYLALAGALEPSTALTLALTLGLLPLPLSGWARMRRVRRRAARAAFDVARFLDRRPELLQVPAAKFLSPVRNRIVLENVSVEGPTGRRLLEGVSLELPAGSRTALMGRDEDSKQALVCLLPRLLDPRTGRVRMDGLDLREVTLDSLRAQVSTVFQSDLIFSDTVRFNIGLGDPSYDLPRMIEAAKNAHAHHIIQDLPEGYDTYVGPLGHYLRVDEQYRIALARAWLHDPSILIIEEPTVPLDETIKPLIDDAVARLSQGRTVLFLAHRLSTIRACDRVIVLHNGRIEASGTARDLQAESKLYRHLQYLEFNQFAAGGIEAGQMHG</sequence>
<dbReference type="KEGG" id="tpla:ElP_44180"/>
<evidence type="ECO:0000313" key="8">
    <source>
        <dbReference type="EMBL" id="QDV36492.1"/>
    </source>
</evidence>
<feature type="transmembrane region" description="Helical" evidence="5">
    <location>
        <begin position="285"/>
        <end position="309"/>
    </location>
</feature>
<dbReference type="GO" id="GO:0034040">
    <property type="term" value="F:ATPase-coupled lipid transmembrane transporter activity"/>
    <property type="evidence" value="ECO:0007669"/>
    <property type="project" value="TreeGrafter"/>
</dbReference>
<dbReference type="EMBL" id="CP036426">
    <property type="protein sequence ID" value="QDV36492.1"/>
    <property type="molecule type" value="Genomic_DNA"/>
</dbReference>
<feature type="transmembrane region" description="Helical" evidence="5">
    <location>
        <begin position="176"/>
        <end position="194"/>
    </location>
</feature>
<evidence type="ECO:0000256" key="1">
    <source>
        <dbReference type="ARBA" id="ARBA00004651"/>
    </source>
</evidence>
<feature type="domain" description="ABC transmembrane type-1" evidence="7">
    <location>
        <begin position="25"/>
        <end position="330"/>
    </location>
</feature>
<keyword evidence="8" id="KW-0378">Hydrolase</keyword>
<dbReference type="GO" id="GO:0140359">
    <property type="term" value="F:ABC-type transporter activity"/>
    <property type="evidence" value="ECO:0007669"/>
    <property type="project" value="InterPro"/>
</dbReference>
<protein>
    <submittedName>
        <fullName evidence="8">Multidrug export ATP-binding/permease protein</fullName>
        <ecNumber evidence="8">3.6.3.-</ecNumber>
    </submittedName>
</protein>
<dbReference type="Pfam" id="PF00005">
    <property type="entry name" value="ABC_tran"/>
    <property type="match status" value="1"/>
</dbReference>
<dbReference type="PROSITE" id="PS50893">
    <property type="entry name" value="ABC_TRANSPORTER_2"/>
    <property type="match status" value="1"/>
</dbReference>
<feature type="transmembrane region" description="Helical" evidence="5">
    <location>
        <begin position="315"/>
        <end position="333"/>
    </location>
</feature>
<evidence type="ECO:0000259" key="7">
    <source>
        <dbReference type="PROSITE" id="PS50929"/>
    </source>
</evidence>
<dbReference type="GO" id="GO:0005886">
    <property type="term" value="C:plasma membrane"/>
    <property type="evidence" value="ECO:0007669"/>
    <property type="project" value="UniProtKB-SubCell"/>
</dbReference>
<dbReference type="SUPFAM" id="SSF52540">
    <property type="entry name" value="P-loop containing nucleoside triphosphate hydrolases"/>
    <property type="match status" value="1"/>
</dbReference>
<keyword evidence="2 5" id="KW-0812">Transmembrane</keyword>